<dbReference type="Gene3D" id="3.30.9.10">
    <property type="entry name" value="D-Amino Acid Oxidase, subunit A, domain 2"/>
    <property type="match status" value="1"/>
</dbReference>
<dbReference type="Proteomes" id="UP000287687">
    <property type="component" value="Unassembled WGS sequence"/>
</dbReference>
<accession>A0A444LI58</accession>
<evidence type="ECO:0000313" key="3">
    <source>
        <dbReference type="EMBL" id="RWX78740.1"/>
    </source>
</evidence>
<sequence>MAQADNAAGPAGQLRSLAGQDLPASCDLVILGGGIMGLWAAVQAERAGIDTVLVDQGQLGQGASGGLLGALMPHMPDQWNDKKQFQFDALVSLEREVAEVEAATGISCGYRRSGRLIPLPKPHLRDIALRRSQDARDHWRELGPVGDRQFQWNVLDTSPESGWPDASFTEAGLVHDTLAARVSPRGLISALAAFLRMGSHVRIVAGLEAQAIDTQEDTVLFSGGQKLAFGHCIIAAGYRSFPLIEAISAPLPRPVGQPVKGQAALLRADVDPGLPVIFLNGLYVVAHEDGHVAIGSTSEEEFADAYATDERLDDLISRARALVPALRDAPVVERWAGLRPKAIGRDPMVGPHPDHGRIVALTGGFKVSFGLAHALAAEALAAVAGRSMTLPASFTLANHLSVAAR</sequence>
<evidence type="ECO:0000259" key="2">
    <source>
        <dbReference type="Pfam" id="PF01266"/>
    </source>
</evidence>
<reference evidence="3 4" key="1">
    <citation type="submission" date="2019-01" db="EMBL/GenBank/DDBJ databases">
        <title>The draft genome of Rhizobium sp. 24NR.</title>
        <authorList>
            <person name="Liu L."/>
            <person name="Liang L."/>
            <person name="Shi S."/>
            <person name="Xu L."/>
            <person name="Wang X."/>
            <person name="Li L."/>
            <person name="Zhang X."/>
        </authorList>
    </citation>
    <scope>NUCLEOTIDE SEQUENCE [LARGE SCALE GENOMIC DNA]</scope>
    <source>
        <strain evidence="3 4">24NR</strain>
    </source>
</reference>
<dbReference type="SUPFAM" id="SSF51905">
    <property type="entry name" value="FAD/NAD(P)-binding domain"/>
    <property type="match status" value="1"/>
</dbReference>
<dbReference type="PANTHER" id="PTHR13847">
    <property type="entry name" value="SARCOSINE DEHYDROGENASE-RELATED"/>
    <property type="match status" value="1"/>
</dbReference>
<gene>
    <name evidence="3" type="ORF">EPK99_09105</name>
</gene>
<dbReference type="GO" id="GO:0016491">
    <property type="term" value="F:oxidoreductase activity"/>
    <property type="evidence" value="ECO:0007669"/>
    <property type="project" value="UniProtKB-KW"/>
</dbReference>
<protein>
    <submittedName>
        <fullName evidence="3">FAD-binding oxidoreductase</fullName>
    </submittedName>
</protein>
<dbReference type="Gene3D" id="3.50.50.60">
    <property type="entry name" value="FAD/NAD(P)-binding domain"/>
    <property type="match status" value="1"/>
</dbReference>
<proteinExistence type="predicted"/>
<evidence type="ECO:0000256" key="1">
    <source>
        <dbReference type="ARBA" id="ARBA00023002"/>
    </source>
</evidence>
<dbReference type="Pfam" id="PF01266">
    <property type="entry name" value="DAO"/>
    <property type="match status" value="1"/>
</dbReference>
<name>A0A444LI58_9HYPH</name>
<feature type="domain" description="FAD dependent oxidoreductase" evidence="2">
    <location>
        <begin position="27"/>
        <end position="377"/>
    </location>
</feature>
<evidence type="ECO:0000313" key="4">
    <source>
        <dbReference type="Proteomes" id="UP000287687"/>
    </source>
</evidence>
<dbReference type="InterPro" id="IPR006076">
    <property type="entry name" value="FAD-dep_OxRdtase"/>
</dbReference>
<dbReference type="PANTHER" id="PTHR13847:SF289">
    <property type="entry name" value="GLYCINE OXIDASE"/>
    <property type="match status" value="1"/>
</dbReference>
<organism evidence="3 4">
    <name type="scientific">Neorhizobium lilium</name>
    <dbReference type="NCBI Taxonomy" id="2503024"/>
    <lineage>
        <taxon>Bacteria</taxon>
        <taxon>Pseudomonadati</taxon>
        <taxon>Pseudomonadota</taxon>
        <taxon>Alphaproteobacteria</taxon>
        <taxon>Hyphomicrobiales</taxon>
        <taxon>Rhizobiaceae</taxon>
        <taxon>Rhizobium/Agrobacterium group</taxon>
        <taxon>Neorhizobium</taxon>
    </lineage>
</organism>
<dbReference type="EMBL" id="SBIP01000002">
    <property type="protein sequence ID" value="RWX78740.1"/>
    <property type="molecule type" value="Genomic_DNA"/>
</dbReference>
<keyword evidence="4" id="KW-1185">Reference proteome</keyword>
<keyword evidence="1" id="KW-0560">Oxidoreductase</keyword>
<dbReference type="GO" id="GO:0005737">
    <property type="term" value="C:cytoplasm"/>
    <property type="evidence" value="ECO:0007669"/>
    <property type="project" value="TreeGrafter"/>
</dbReference>
<dbReference type="OrthoDB" id="7818064at2"/>
<dbReference type="InterPro" id="IPR036188">
    <property type="entry name" value="FAD/NAD-bd_sf"/>
</dbReference>
<dbReference type="AlphaFoldDB" id="A0A444LI58"/>
<dbReference type="RefSeq" id="WP_128442717.1">
    <property type="nucleotide sequence ID" value="NZ_SBIP01000002.1"/>
</dbReference>
<comment type="caution">
    <text evidence="3">The sequence shown here is derived from an EMBL/GenBank/DDBJ whole genome shotgun (WGS) entry which is preliminary data.</text>
</comment>